<organism evidence="4 5">
    <name type="scientific">Clostridium subterminale</name>
    <dbReference type="NCBI Taxonomy" id="1550"/>
    <lineage>
        <taxon>Bacteria</taxon>
        <taxon>Bacillati</taxon>
        <taxon>Bacillota</taxon>
        <taxon>Clostridia</taxon>
        <taxon>Eubacteriales</taxon>
        <taxon>Clostridiaceae</taxon>
        <taxon>Clostridium</taxon>
    </lineage>
</organism>
<sequence length="284" mass="33054">MENKSIEIKKDITNTFNKVSAVFDGSGPRYFTYFGERLVEFADIKEGERVLDVASGKGASLFSAAEKVGKSGEVTGIDIAEGMVNEIDLEMQRRGVKNVQVMVMDAEKLEFVNETFQHILCGFGVFFLPNYKVAFHEFMRVLKNGGRLSFTTFLRKKDEKFMWLNELFDKYLPVSEDELDEYQAEDIPEFDTEEGLYKILDQAGFKNIQVISEEKVFIYKDEQEWWDKLWTHGAIRTLEKIPKDVLEDFKSEVFEKLREMKQAEGIHHTKFVLYSFGEKLYLNK</sequence>
<dbReference type="EMBL" id="BAAACI010000001">
    <property type="protein sequence ID" value="GAA0765481.1"/>
    <property type="molecule type" value="Genomic_DNA"/>
</dbReference>
<keyword evidence="2" id="KW-0808">Transferase</keyword>
<protein>
    <recommendedName>
        <fullName evidence="6">Methyltransferase domain-containing protein</fullName>
    </recommendedName>
</protein>
<dbReference type="InterPro" id="IPR004033">
    <property type="entry name" value="UbiE/COQ5_MeTrFase"/>
</dbReference>
<dbReference type="CDD" id="cd02440">
    <property type="entry name" value="AdoMet_MTases"/>
    <property type="match status" value="1"/>
</dbReference>
<dbReference type="PROSITE" id="PS51608">
    <property type="entry name" value="SAM_MT_UBIE"/>
    <property type="match status" value="1"/>
</dbReference>
<dbReference type="PANTHER" id="PTHR43591">
    <property type="entry name" value="METHYLTRANSFERASE"/>
    <property type="match status" value="1"/>
</dbReference>
<evidence type="ECO:0008006" key="6">
    <source>
        <dbReference type="Google" id="ProtNLM"/>
    </source>
</evidence>
<dbReference type="InterPro" id="IPR029063">
    <property type="entry name" value="SAM-dependent_MTases_sf"/>
</dbReference>
<dbReference type="Proteomes" id="UP001501047">
    <property type="component" value="Unassembled WGS sequence"/>
</dbReference>
<keyword evidence="5" id="KW-1185">Reference proteome</keyword>
<comment type="caution">
    <text evidence="4">The sequence shown here is derived from an EMBL/GenBank/DDBJ whole genome shotgun (WGS) entry which is preliminary data.</text>
</comment>
<keyword evidence="1" id="KW-0489">Methyltransferase</keyword>
<evidence type="ECO:0000256" key="2">
    <source>
        <dbReference type="ARBA" id="ARBA00022679"/>
    </source>
</evidence>
<reference evidence="5" key="1">
    <citation type="journal article" date="2019" name="Int. J. Syst. Evol. Microbiol.">
        <title>The Global Catalogue of Microorganisms (GCM) 10K type strain sequencing project: providing services to taxonomists for standard genome sequencing and annotation.</title>
        <authorList>
            <consortium name="The Broad Institute Genomics Platform"/>
            <consortium name="The Broad Institute Genome Sequencing Center for Infectious Disease"/>
            <person name="Wu L."/>
            <person name="Ma J."/>
        </authorList>
    </citation>
    <scope>NUCLEOTIDE SEQUENCE [LARGE SCALE GENOMIC DNA]</scope>
    <source>
        <strain evidence="5">JCM 1417</strain>
    </source>
</reference>
<proteinExistence type="predicted"/>
<evidence type="ECO:0000313" key="4">
    <source>
        <dbReference type="EMBL" id="GAA0765481.1"/>
    </source>
</evidence>
<dbReference type="RefSeq" id="WP_343822819.1">
    <property type="nucleotide sequence ID" value="NZ_BAAACI010000001.1"/>
</dbReference>
<dbReference type="PANTHER" id="PTHR43591:SF24">
    <property type="entry name" value="2-METHOXY-6-POLYPRENYL-1,4-BENZOQUINOL METHYLASE, MITOCHONDRIAL"/>
    <property type="match status" value="1"/>
</dbReference>
<gene>
    <name evidence="4" type="ORF">GCM10008908_02090</name>
</gene>
<evidence type="ECO:0000256" key="3">
    <source>
        <dbReference type="ARBA" id="ARBA00022691"/>
    </source>
</evidence>
<dbReference type="SUPFAM" id="SSF53335">
    <property type="entry name" value="S-adenosyl-L-methionine-dependent methyltransferases"/>
    <property type="match status" value="1"/>
</dbReference>
<evidence type="ECO:0000313" key="5">
    <source>
        <dbReference type="Proteomes" id="UP001501047"/>
    </source>
</evidence>
<keyword evidence="3" id="KW-0949">S-adenosyl-L-methionine</keyword>
<dbReference type="Pfam" id="PF01209">
    <property type="entry name" value="Ubie_methyltran"/>
    <property type="match status" value="1"/>
</dbReference>
<name>A0ABP3VPL3_CLOSU</name>
<evidence type="ECO:0000256" key="1">
    <source>
        <dbReference type="ARBA" id="ARBA00022603"/>
    </source>
</evidence>
<accession>A0ABP3VPL3</accession>
<dbReference type="Gene3D" id="3.40.50.150">
    <property type="entry name" value="Vaccinia Virus protein VP39"/>
    <property type="match status" value="1"/>
</dbReference>